<feature type="domain" description="RNA polymerase II assembly factor Rtp1 C-terminal" evidence="2">
    <location>
        <begin position="435"/>
        <end position="543"/>
    </location>
</feature>
<comment type="similarity">
    <text evidence="1">Belongs to the Tango6 family.</text>
</comment>
<dbReference type="Pfam" id="PF10363">
    <property type="entry name" value="RTP1_C1"/>
    <property type="match status" value="1"/>
</dbReference>
<dbReference type="EMBL" id="LFWA01000014">
    <property type="protein sequence ID" value="KTW27521.1"/>
    <property type="molecule type" value="Genomic_DNA"/>
</dbReference>
<organism evidence="4 5">
    <name type="scientific">Pneumocystis jirovecii (strain RU7)</name>
    <name type="common">Human pneumocystis pneumonia agent</name>
    <dbReference type="NCBI Taxonomy" id="1408657"/>
    <lineage>
        <taxon>Eukaryota</taxon>
        <taxon>Fungi</taxon>
        <taxon>Dikarya</taxon>
        <taxon>Ascomycota</taxon>
        <taxon>Taphrinomycotina</taxon>
        <taxon>Pneumocystomycetes</taxon>
        <taxon>Pneumocystaceae</taxon>
        <taxon>Pneumocystis</taxon>
    </lineage>
</organism>
<dbReference type="Gene3D" id="1.25.10.10">
    <property type="entry name" value="Leucine-rich Repeat Variant"/>
    <property type="match status" value="1"/>
</dbReference>
<dbReference type="AlphaFoldDB" id="A0A0W4ZGL3"/>
<dbReference type="InterPro" id="IPR039600">
    <property type="entry name" value="TANGO6/Rtp1"/>
</dbReference>
<dbReference type="eggNOG" id="KOG4653">
    <property type="taxonomic scope" value="Eukaryota"/>
</dbReference>
<dbReference type="PANTHER" id="PTHR20959">
    <property type="entry name" value="TRANSPORT AND GOLGI ORGANIZATION PROTEIN 6 FAMILY MEMBER"/>
    <property type="match status" value="1"/>
</dbReference>
<dbReference type="SUPFAM" id="SSF48371">
    <property type="entry name" value="ARM repeat"/>
    <property type="match status" value="1"/>
</dbReference>
<accession>A0A0W4ZGL3</accession>
<dbReference type="RefSeq" id="XP_018228491.1">
    <property type="nucleotide sequence ID" value="XM_018375283.1"/>
</dbReference>
<dbReference type="Pfam" id="PF23565">
    <property type="entry name" value="ARM_TANGO6"/>
    <property type="match status" value="1"/>
</dbReference>
<comment type="caution">
    <text evidence="4">The sequence shown here is derived from an EMBL/GenBank/DDBJ whole genome shotgun (WGS) entry which is preliminary data.</text>
</comment>
<dbReference type="GO" id="GO:0009306">
    <property type="term" value="P:protein secretion"/>
    <property type="evidence" value="ECO:0007669"/>
    <property type="project" value="TreeGrafter"/>
</dbReference>
<dbReference type="InterPro" id="IPR019451">
    <property type="entry name" value="Rtp1_C1"/>
</dbReference>
<dbReference type="InterPro" id="IPR057407">
    <property type="entry name" value="HEAT_TANGO6"/>
</dbReference>
<protein>
    <submittedName>
        <fullName evidence="4">Uncharacterized protein</fullName>
    </submittedName>
</protein>
<evidence type="ECO:0000259" key="2">
    <source>
        <dbReference type="Pfam" id="PF10363"/>
    </source>
</evidence>
<gene>
    <name evidence="4" type="ORF">T551_03020</name>
</gene>
<dbReference type="GeneID" id="28941538"/>
<dbReference type="PANTHER" id="PTHR20959:SF1">
    <property type="entry name" value="TRANSPORT AND GOLGI ORGANIZATION PROTEIN 6 HOMOLOG"/>
    <property type="match status" value="1"/>
</dbReference>
<sequence length="691" mass="79378">MRPIICKELAKIPTRKNGITAIVEFMKALPDENKITVNNLDKVVSIVTLIPKDTNKEIYIKTIASELLLMLDHSFEKSYLFQTSGRIISILLLNYPEMTYSYIISKIVDPLHSPIQNQNEETIDIAIKRIERIIIQPDSNIIINIISPIFTTLWTASCFSHKTHKYIWRDRINSLILSYIVVSDQLESIFKIIDNFLYVGNNFSFVNGEYGGISIEINDLGVVLSIEDIDSRIENFSFLIERLRNDYKLIENIFLKLLNHWLNKNKNLKQNQDPLNELSYLKILMFIQNNYLPEIRKNTEKVFQILMDVICNFNENYKLSQKDNFIDFTSPSINNLHKLVGNNLDSEITEEDVNIVMISLNILNVILVDNPKLSEKDISILNTIHNELMYMAENSIESLKICAKDLNILVKSCLIFPVTSDQSKNSLTENLKEKYNKAIRYIYDQLVPIRAQGILLLKEIIETKDPIIDVNEVLNILIGLLKDDDSFVYLNAISCLSCLANNHGNYIVKQLLNEYANVSKYKLDERIRIGDVLFKIIQYLGKMINNKISDSIATTMLDILTCSTNDIRLRSSALNLLGAACNYSFYGMGQWCFRALESSIDILNFEKTEEHVMIRRAAIVTIANILQATDEISFIPGHLLRTILKTIRYVQTTDQDILIRRQATGLLDVMKEKLEQKIGVYSSDSILNILV</sequence>
<dbReference type="InterPro" id="IPR011989">
    <property type="entry name" value="ARM-like"/>
</dbReference>
<dbReference type="VEuPathDB" id="FungiDB:T551_03020"/>
<dbReference type="Proteomes" id="UP000053447">
    <property type="component" value="Unassembled WGS sequence"/>
</dbReference>
<proteinExistence type="inferred from homology"/>
<evidence type="ECO:0000259" key="3">
    <source>
        <dbReference type="Pfam" id="PF23565"/>
    </source>
</evidence>
<name>A0A0W4ZGL3_PNEJ7</name>
<dbReference type="STRING" id="1408657.A0A0W4ZGL3"/>
<evidence type="ECO:0000313" key="4">
    <source>
        <dbReference type="EMBL" id="KTW27521.1"/>
    </source>
</evidence>
<evidence type="ECO:0000256" key="1">
    <source>
        <dbReference type="ARBA" id="ARBA00005724"/>
    </source>
</evidence>
<evidence type="ECO:0000313" key="5">
    <source>
        <dbReference type="Proteomes" id="UP000053447"/>
    </source>
</evidence>
<dbReference type="OrthoDB" id="39591at2759"/>
<dbReference type="InterPro" id="IPR016024">
    <property type="entry name" value="ARM-type_fold"/>
</dbReference>
<keyword evidence="5" id="KW-1185">Reference proteome</keyword>
<feature type="domain" description="TANGO6 HEAT repeat" evidence="3">
    <location>
        <begin position="15"/>
        <end position="218"/>
    </location>
</feature>
<reference evidence="5" key="1">
    <citation type="journal article" date="2016" name="Nat. Commun.">
        <title>Genome analysis of three Pneumocystis species reveals adaptation mechanisms to life exclusively in mammalian hosts.</title>
        <authorList>
            <person name="Ma L."/>
            <person name="Chen Z."/>
            <person name="Huang D.W."/>
            <person name="Kutty G."/>
            <person name="Ishihara M."/>
            <person name="Wang H."/>
            <person name="Abouelleil A."/>
            <person name="Bishop L."/>
            <person name="Davey E."/>
            <person name="Deng R."/>
            <person name="Deng X."/>
            <person name="Fan L."/>
            <person name="Fantoni G."/>
            <person name="Fitzgerald M."/>
            <person name="Gogineni E."/>
            <person name="Goldberg J.M."/>
            <person name="Handley G."/>
            <person name="Hu X."/>
            <person name="Huber C."/>
            <person name="Jiao X."/>
            <person name="Jones K."/>
            <person name="Levin J.Z."/>
            <person name="Liu Y."/>
            <person name="Macdonald P."/>
            <person name="Melnikov A."/>
            <person name="Raley C."/>
            <person name="Sassi M."/>
            <person name="Sherman B.T."/>
            <person name="Song X."/>
            <person name="Sykes S."/>
            <person name="Tran B."/>
            <person name="Walsh L."/>
            <person name="Xia Y."/>
            <person name="Yang J."/>
            <person name="Young S."/>
            <person name="Zeng Q."/>
            <person name="Zheng X."/>
            <person name="Stephens R."/>
            <person name="Nusbaum C."/>
            <person name="Birren B.W."/>
            <person name="Azadi P."/>
            <person name="Lempicki R.A."/>
            <person name="Cuomo C.A."/>
            <person name="Kovacs J.A."/>
        </authorList>
    </citation>
    <scope>NUCLEOTIDE SEQUENCE [LARGE SCALE GENOMIC DNA]</scope>
    <source>
        <strain evidence="5">RU7</strain>
    </source>
</reference>